<feature type="domain" description="Aerobactin siderophore biosynthesis IucA/IucC-like C-terminal" evidence="2">
    <location>
        <begin position="88"/>
        <end position="191"/>
    </location>
</feature>
<sequence length="266" mass="29779">MRLSEEEVKALETYRFSSEAADVSSSMLLARLLNDDGQLAKYVAHVRAEIGAANDAVAASMLVKRLSFLAPMALYAMSVWNKRLVLDPERIWLDTDGEGEMWMPRFRLALPEAEMCGIERSGWREQAVRDVFAGLFAPLIVRLRRLTRVSPLILWENVAIYVYWVYERWLEDESLAPVADRLRVSLFMTQTAACLAKKTIRSVAFGKARAACSGQRAAYTCKPTGGHAAKRAHSKPASGKPDDREAAGGQFHIFDKMFAKNVCEIC</sequence>
<dbReference type="EMBL" id="LQYY01000016">
    <property type="protein sequence ID" value="KYD35123.1"/>
    <property type="molecule type" value="Genomic_DNA"/>
</dbReference>
<protein>
    <recommendedName>
        <fullName evidence="2">Aerobactin siderophore biosynthesis IucA/IucC-like C-terminal domain-containing protein</fullName>
    </recommendedName>
</protein>
<feature type="region of interest" description="Disordered" evidence="1">
    <location>
        <begin position="224"/>
        <end position="245"/>
    </location>
</feature>
<comment type="caution">
    <text evidence="3">The sequence shown here is derived from an EMBL/GenBank/DDBJ whole genome shotgun (WGS) entry which is preliminary data.</text>
</comment>
<gene>
    <name evidence="3" type="ORF">B4114_1287</name>
</gene>
<accession>A0A150NEK9</accession>
<dbReference type="Pfam" id="PF06276">
    <property type="entry name" value="FhuF"/>
    <property type="match status" value="1"/>
</dbReference>
<evidence type="ECO:0000259" key="2">
    <source>
        <dbReference type="Pfam" id="PF06276"/>
    </source>
</evidence>
<dbReference type="PATRIC" id="fig|1422.17.peg.1457"/>
<dbReference type="InterPro" id="IPR022770">
    <property type="entry name" value="IucA/IucC-like_C"/>
</dbReference>
<dbReference type="AlphaFoldDB" id="A0A150NEK9"/>
<organism evidence="3 4">
    <name type="scientific">Geobacillus stearothermophilus</name>
    <name type="common">Bacillus stearothermophilus</name>
    <dbReference type="NCBI Taxonomy" id="1422"/>
    <lineage>
        <taxon>Bacteria</taxon>
        <taxon>Bacillati</taxon>
        <taxon>Bacillota</taxon>
        <taxon>Bacilli</taxon>
        <taxon>Bacillales</taxon>
        <taxon>Anoxybacillaceae</taxon>
        <taxon>Geobacillus</taxon>
    </lineage>
</organism>
<evidence type="ECO:0000256" key="1">
    <source>
        <dbReference type="SAM" id="MobiDB-lite"/>
    </source>
</evidence>
<dbReference type="GO" id="GO:0003824">
    <property type="term" value="F:catalytic activity"/>
    <property type="evidence" value="ECO:0007669"/>
    <property type="project" value="UniProtKB-ARBA"/>
</dbReference>
<evidence type="ECO:0000313" key="4">
    <source>
        <dbReference type="Proteomes" id="UP000075517"/>
    </source>
</evidence>
<reference evidence="3 4" key="1">
    <citation type="submission" date="2016-01" db="EMBL/GenBank/DDBJ databases">
        <title>Draft Genome Sequences of Seven Thermophilic Sporeformers Isolated from Foods.</title>
        <authorList>
            <person name="Berendsen E.M."/>
            <person name="Wells-Bennik M.H."/>
            <person name="Krawcyk A.O."/>
            <person name="De Jong A."/>
            <person name="Holsappel S."/>
            <person name="Eijlander R.T."/>
            <person name="Kuipers O.P."/>
        </authorList>
    </citation>
    <scope>NUCLEOTIDE SEQUENCE [LARGE SCALE GENOMIC DNA]</scope>
    <source>
        <strain evidence="3 4">B4114</strain>
    </source>
</reference>
<proteinExistence type="predicted"/>
<dbReference type="Proteomes" id="UP000075517">
    <property type="component" value="Unassembled WGS sequence"/>
</dbReference>
<evidence type="ECO:0000313" key="3">
    <source>
        <dbReference type="EMBL" id="KYD35123.1"/>
    </source>
</evidence>
<name>A0A150NEK9_GEOSE</name>